<dbReference type="InterPro" id="IPR029044">
    <property type="entry name" value="Nucleotide-diphossugar_trans"/>
</dbReference>
<dbReference type="Pfam" id="PF00535">
    <property type="entry name" value="Glycos_transf_2"/>
    <property type="match status" value="1"/>
</dbReference>
<evidence type="ECO:0000256" key="6">
    <source>
        <dbReference type="ARBA" id="ARBA00023136"/>
    </source>
</evidence>
<evidence type="ECO:0000256" key="3">
    <source>
        <dbReference type="ARBA" id="ARBA00022475"/>
    </source>
</evidence>
<dbReference type="SUPFAM" id="SSF53448">
    <property type="entry name" value="Nucleotide-diphospho-sugar transferases"/>
    <property type="match status" value="1"/>
</dbReference>
<dbReference type="GO" id="GO:0019350">
    <property type="term" value="P:teichoic acid biosynthetic process"/>
    <property type="evidence" value="ECO:0007669"/>
    <property type="project" value="UniProtKB-KW"/>
</dbReference>
<dbReference type="Pfam" id="PF04464">
    <property type="entry name" value="Glyphos_transf"/>
    <property type="match status" value="1"/>
</dbReference>
<dbReference type="RefSeq" id="WP_110628139.1">
    <property type="nucleotide sequence ID" value="NZ_CP029788.1"/>
</dbReference>
<evidence type="ECO:0000256" key="4">
    <source>
        <dbReference type="ARBA" id="ARBA00022679"/>
    </source>
</evidence>
<feature type="region of interest" description="Disordered" evidence="7">
    <location>
        <begin position="721"/>
        <end position="748"/>
    </location>
</feature>
<gene>
    <name evidence="9" type="ORF">DMT42_13430</name>
</gene>
<evidence type="ECO:0000256" key="5">
    <source>
        <dbReference type="ARBA" id="ARBA00022944"/>
    </source>
</evidence>
<dbReference type="PANTHER" id="PTHR37316:SF3">
    <property type="entry name" value="TEICHOIC ACID GLYCEROL-PHOSPHATE TRANSFERASE"/>
    <property type="match status" value="1"/>
</dbReference>
<keyword evidence="4 9" id="KW-0808">Transferase</keyword>
<dbReference type="Gene3D" id="3.90.550.10">
    <property type="entry name" value="Spore Coat Polysaccharide Biosynthesis Protein SpsA, Chain A"/>
    <property type="match status" value="1"/>
</dbReference>
<dbReference type="CDD" id="cd00761">
    <property type="entry name" value="Glyco_tranf_GTA_type"/>
    <property type="match status" value="1"/>
</dbReference>
<accession>A0A2U9P0P8</accession>
<dbReference type="Proteomes" id="UP000247634">
    <property type="component" value="Chromosome"/>
</dbReference>
<evidence type="ECO:0000259" key="8">
    <source>
        <dbReference type="Pfam" id="PF00535"/>
    </source>
</evidence>
<organism evidence="9 10">
    <name type="scientific">Streptomyces actuosus</name>
    <dbReference type="NCBI Taxonomy" id="1885"/>
    <lineage>
        <taxon>Bacteria</taxon>
        <taxon>Bacillati</taxon>
        <taxon>Actinomycetota</taxon>
        <taxon>Actinomycetes</taxon>
        <taxon>Kitasatosporales</taxon>
        <taxon>Streptomycetaceae</taxon>
        <taxon>Streptomyces</taxon>
    </lineage>
</organism>
<evidence type="ECO:0000256" key="1">
    <source>
        <dbReference type="ARBA" id="ARBA00004202"/>
    </source>
</evidence>
<protein>
    <submittedName>
        <fullName evidence="9">Glycosyl transferase</fullName>
    </submittedName>
</protein>
<feature type="compositionally biased region" description="Pro residues" evidence="7">
    <location>
        <begin position="731"/>
        <end position="742"/>
    </location>
</feature>
<evidence type="ECO:0000256" key="2">
    <source>
        <dbReference type="ARBA" id="ARBA00010488"/>
    </source>
</evidence>
<keyword evidence="5" id="KW-0777">Teichoic acid biosynthesis</keyword>
<sequence>MPRLSLIVPAYKVQGYLAECLDSVLGQDFSDFELIGVNDCSPDGSGAIFDEYARRDSRVRVIHLTENVGLGPARNAGLEQARGDYVLFLDSDDTLSEGALSAIAARLEATGDPDVLVYDYARTYWDGRVQPNNRAELLKQEGPDVFRLADRPRLLELLQIVWNKAYRREFVERWGFTFPPGYYEDAPWTFSTLISAERIAVLDRVVVHYRQRREGGNILRTTSRKHFDIFEQYDRVFAFVDEHPEFAQWHEPLFRKMANHYLTLLERPDRLPASARAEFYERASADYRKRLPGDFQRPAGPWGHKYALLHRGSYMAMSSALRANAVRRKVRTRAAAAISRSRRGALGVFYHSQLRLPLDDNLALFAAYWNRSVSCNPAAIAAEVGRLAPHIRRVWAVRADAVDKVPAGVDYVTVGSREYWAALARAKYLVNNVNWADAVVKREGQIHVQTHHGTPLKSMGLDQQKYPASTDMDFDKLLRRCDRWDYSISSNRFSTAVWERVYPCAYTSLETGYPRNDILLRATAEDVRRARADLGLAEGTTAFLYLPTHREYQHSFVPRLDLAKVAERLGPDVTLLVRGHYFYKSSPRLADMQSAGRIVDVSGHPEVEQLYLAADGLITDYSSAMFDYANLDRPIVIFADDWETYSVVRGTYFDILKEAPGAVATTQDELIGLLGSGAWRDDKAAAARAAFRKRFCDFDDGHAAERVVRRVFLGESPEDLPPVIPLEERTPAPPPGPIPAAPDPITVH</sequence>
<evidence type="ECO:0000313" key="10">
    <source>
        <dbReference type="Proteomes" id="UP000247634"/>
    </source>
</evidence>
<dbReference type="FunFam" id="3.40.50.11820:FF:000001">
    <property type="entry name" value="Glycosyl transferase"/>
    <property type="match status" value="1"/>
</dbReference>
<dbReference type="GO" id="GO:0047355">
    <property type="term" value="F:CDP-glycerol glycerophosphotransferase activity"/>
    <property type="evidence" value="ECO:0007669"/>
    <property type="project" value="InterPro"/>
</dbReference>
<dbReference type="AlphaFoldDB" id="A0A2U9P0P8"/>
<evidence type="ECO:0000256" key="7">
    <source>
        <dbReference type="SAM" id="MobiDB-lite"/>
    </source>
</evidence>
<dbReference type="Gene3D" id="3.40.50.11820">
    <property type="match status" value="1"/>
</dbReference>
<dbReference type="GO" id="GO:0005886">
    <property type="term" value="C:plasma membrane"/>
    <property type="evidence" value="ECO:0007669"/>
    <property type="project" value="UniProtKB-SubCell"/>
</dbReference>
<dbReference type="InterPro" id="IPR043149">
    <property type="entry name" value="TagF_N"/>
</dbReference>
<keyword evidence="10" id="KW-1185">Reference proteome</keyword>
<name>A0A2U9P0P8_STRAS</name>
<dbReference type="EMBL" id="CP029788">
    <property type="protein sequence ID" value="AWT43220.1"/>
    <property type="molecule type" value="Genomic_DNA"/>
</dbReference>
<comment type="similarity">
    <text evidence="2">Belongs to the CDP-glycerol glycerophosphotransferase family.</text>
</comment>
<dbReference type="KEGG" id="sact:DMT42_13430"/>
<dbReference type="Gene3D" id="3.40.50.12580">
    <property type="match status" value="1"/>
</dbReference>
<dbReference type="InterPro" id="IPR007554">
    <property type="entry name" value="Glycerophosphate_synth"/>
</dbReference>
<evidence type="ECO:0000313" key="9">
    <source>
        <dbReference type="EMBL" id="AWT43220.1"/>
    </source>
</evidence>
<dbReference type="InterPro" id="IPR051612">
    <property type="entry name" value="Teichoic_Acid_Biosynth"/>
</dbReference>
<reference evidence="9 10" key="1">
    <citation type="submission" date="2018-06" db="EMBL/GenBank/DDBJ databases">
        <title>The complete genome sequence of a nosiheptide producer Streptomyces actuosus ATCC 25421: deducing the ability of producing a new class III lantibiotics.</title>
        <authorList>
            <person name="Liu W."/>
            <person name="Sun F."/>
            <person name="Hu Y."/>
        </authorList>
    </citation>
    <scope>NUCLEOTIDE SEQUENCE [LARGE SCALE GENOMIC DNA]</scope>
    <source>
        <strain evidence="9 10">ATCC 25421</strain>
    </source>
</reference>
<dbReference type="PANTHER" id="PTHR37316">
    <property type="entry name" value="TEICHOIC ACID GLYCEROL-PHOSPHATE PRIMASE"/>
    <property type="match status" value="1"/>
</dbReference>
<dbReference type="OrthoDB" id="3183633at2"/>
<keyword evidence="6" id="KW-0472">Membrane</keyword>
<feature type="domain" description="Glycosyltransferase 2-like" evidence="8">
    <location>
        <begin position="5"/>
        <end position="173"/>
    </location>
</feature>
<dbReference type="InterPro" id="IPR043148">
    <property type="entry name" value="TagF_C"/>
</dbReference>
<dbReference type="SUPFAM" id="SSF53756">
    <property type="entry name" value="UDP-Glycosyltransferase/glycogen phosphorylase"/>
    <property type="match status" value="1"/>
</dbReference>
<comment type="subcellular location">
    <subcellularLocation>
        <location evidence="1">Cell membrane</location>
        <topology evidence="1">Peripheral membrane protein</topology>
    </subcellularLocation>
</comment>
<keyword evidence="3" id="KW-1003">Cell membrane</keyword>
<dbReference type="InterPro" id="IPR001173">
    <property type="entry name" value="Glyco_trans_2-like"/>
</dbReference>
<proteinExistence type="inferred from homology"/>
<dbReference type="FunFam" id="3.90.550.10:FF:000196">
    <property type="entry name" value="Glycosyl transferase"/>
    <property type="match status" value="1"/>
</dbReference>